<evidence type="ECO:0000313" key="1">
    <source>
        <dbReference type="EMBL" id="QBB28677.1"/>
    </source>
</evidence>
<organism evidence="1 2">
    <name type="scientific">Homarus gammarus nudivirus</name>
    <dbReference type="NCBI Taxonomy" id="2509616"/>
    <lineage>
        <taxon>Viruses</taxon>
        <taxon>Viruses incertae sedis</taxon>
        <taxon>Naldaviricetes</taxon>
        <taxon>Lefavirales</taxon>
        <taxon>Nudiviridae</taxon>
        <taxon>Gammanudivirus</taxon>
        <taxon>Gammanudivirus hogammari</taxon>
    </lineage>
</organism>
<protein>
    <submittedName>
        <fullName evidence="1">Uncharacterized protein</fullName>
    </submittedName>
</protein>
<evidence type="ECO:0000313" key="2">
    <source>
        <dbReference type="Proteomes" id="UP000682645"/>
    </source>
</evidence>
<sequence>MYNSTLSKYQNMEMFHNYVDVVNVWALYNSLGVLYECTPNITVHNNADSVVTWELCTKDRPNWEISREMNSIILLFTDEYMPKISYEEFEAYALCKIFLLLLHEENIKRFPLMCKFKNIKTFLKCIDMLYFQKFNIAKIKLLFSQVFFDDVYVSYKNNKAIQFDISNILSTKHDNNNITIKLKRLQPYVEYINAYKIKNVDEAIIDVIQKFNSEDIISVNEFYELCQALYTQSLQKYSMQNMKVLSQENKCIDDMVNRLNKLYANIVIVVLLKQKEDSIVYHKQLYSDLQTIC</sequence>
<proteinExistence type="predicted"/>
<name>A0A411HBB6_9VIRU</name>
<gene>
    <name evidence="1" type="ORF">HgNV_072</name>
</gene>
<dbReference type="EMBL" id="MK439999">
    <property type="protein sequence ID" value="QBB28677.1"/>
    <property type="molecule type" value="Genomic_DNA"/>
</dbReference>
<keyword evidence="2" id="KW-1185">Reference proteome</keyword>
<dbReference type="Proteomes" id="UP000682645">
    <property type="component" value="Segment"/>
</dbReference>
<reference evidence="1" key="1">
    <citation type="journal article" date="2019" name="Sci. Rep.">
        <title>The first clawed lobster virus Homarus gammarus nudivirus (HgNV n. sp.) expands the diversity of the Nudiviridae.</title>
        <authorList>
            <person name="Holt C.C."/>
            <person name="Stone M."/>
            <person name="Bass D."/>
            <person name="Bateman K.S."/>
            <person name="van Aerle R."/>
            <person name="Daniels C.L."/>
            <person name="van der Giezen M."/>
            <person name="Ross S.H."/>
            <person name="Hooper C."/>
            <person name="Stentiford G.D."/>
        </authorList>
    </citation>
    <scope>NUCLEOTIDE SEQUENCE</scope>
    <source>
        <strain evidence="1">52S104HLG2</strain>
    </source>
</reference>
<accession>A0A411HBB6</accession>